<dbReference type="PANTHER" id="PTHR48024:SF56">
    <property type="entry name" value="HETEROGENEOUS NUCLEAR RIBONUCLEOPROTEIN A0"/>
    <property type="match status" value="1"/>
</dbReference>
<dbReference type="InterPro" id="IPR050886">
    <property type="entry name" value="RNA-binding_reg"/>
</dbReference>
<dbReference type="PROSITE" id="PS50102">
    <property type="entry name" value="RRM"/>
    <property type="match status" value="1"/>
</dbReference>
<dbReference type="SUPFAM" id="SSF54928">
    <property type="entry name" value="RNA-binding domain, RBD"/>
    <property type="match status" value="1"/>
</dbReference>
<comment type="caution">
    <text evidence="3">The sequence shown here is derived from an EMBL/GenBank/DDBJ whole genome shotgun (WGS) entry which is preliminary data.</text>
</comment>
<dbReference type="PANTHER" id="PTHR48024">
    <property type="entry name" value="GEO13361P1-RELATED"/>
    <property type="match status" value="1"/>
</dbReference>
<proteinExistence type="predicted"/>
<evidence type="ECO:0000313" key="3">
    <source>
        <dbReference type="EMBL" id="HEX61624.1"/>
    </source>
</evidence>
<dbReference type="InterPro" id="IPR035979">
    <property type="entry name" value="RBD_domain_sf"/>
</dbReference>
<feature type="domain" description="RRM" evidence="2">
    <location>
        <begin position="3"/>
        <end position="81"/>
    </location>
</feature>
<evidence type="ECO:0000256" key="1">
    <source>
        <dbReference type="ARBA" id="ARBA00022884"/>
    </source>
</evidence>
<accession>A0A831Z115</accession>
<dbReference type="InterPro" id="IPR012677">
    <property type="entry name" value="Nucleotide-bd_a/b_plait_sf"/>
</dbReference>
<sequence>MSQKLYVGNLPWATTGDDLKKMFGDLGEVEDAVIISYKDTGRSKGFGFVTMKDDAAAEEAIKKFNGFELEGRALIVDKARPMREEGEAPAAA</sequence>
<name>A0A831Z115_UNCKA</name>
<dbReference type="InterPro" id="IPR048289">
    <property type="entry name" value="RRM2_NsCP33-like"/>
</dbReference>
<dbReference type="AlphaFoldDB" id="A0A831Z115"/>
<dbReference type="Pfam" id="PF00076">
    <property type="entry name" value="RRM_1"/>
    <property type="match status" value="1"/>
</dbReference>
<dbReference type="Gene3D" id="3.30.70.330">
    <property type="match status" value="1"/>
</dbReference>
<reference evidence="3" key="1">
    <citation type="journal article" date="2020" name="mSystems">
        <title>Genome- and Community-Level Interaction Insights into Carbon Utilization and Element Cycling Functions of Hydrothermarchaeota in Hydrothermal Sediment.</title>
        <authorList>
            <person name="Zhou Z."/>
            <person name="Liu Y."/>
            <person name="Xu W."/>
            <person name="Pan J."/>
            <person name="Luo Z.H."/>
            <person name="Li M."/>
        </authorList>
    </citation>
    <scope>NUCLEOTIDE SEQUENCE [LARGE SCALE GENOMIC DNA]</scope>
    <source>
        <strain evidence="3">SpSt-361</strain>
    </source>
</reference>
<dbReference type="SMART" id="SM00360">
    <property type="entry name" value="RRM"/>
    <property type="match status" value="1"/>
</dbReference>
<organism evidence="3">
    <name type="scientific">candidate division WWE3 bacterium</name>
    <dbReference type="NCBI Taxonomy" id="2053526"/>
    <lineage>
        <taxon>Bacteria</taxon>
        <taxon>Katanobacteria</taxon>
    </lineage>
</organism>
<dbReference type="GO" id="GO:0003723">
    <property type="term" value="F:RNA binding"/>
    <property type="evidence" value="ECO:0007669"/>
    <property type="project" value="UniProtKB-KW"/>
</dbReference>
<dbReference type="CDD" id="cd21608">
    <property type="entry name" value="RRM2_NsCP33_like"/>
    <property type="match status" value="1"/>
</dbReference>
<gene>
    <name evidence="3" type="ORF">ENR01_00490</name>
</gene>
<protein>
    <submittedName>
        <fullName evidence="3">RNA-binding protein</fullName>
    </submittedName>
</protein>
<dbReference type="InterPro" id="IPR000504">
    <property type="entry name" value="RRM_dom"/>
</dbReference>
<dbReference type="EMBL" id="DSPJ01000012">
    <property type="protein sequence ID" value="HEX61624.1"/>
    <property type="molecule type" value="Genomic_DNA"/>
</dbReference>
<evidence type="ECO:0000259" key="2">
    <source>
        <dbReference type="PROSITE" id="PS50102"/>
    </source>
</evidence>
<keyword evidence="1" id="KW-0694">RNA-binding</keyword>